<proteinExistence type="predicted"/>
<sequence length="34" mass="3862">MVNTSVVHIIPDLRQLRRVSSRVIWVNPGNFSLG</sequence>
<organism evidence="1">
    <name type="scientific">Rhizophora mucronata</name>
    <name type="common">Asiatic mangrove</name>
    <dbReference type="NCBI Taxonomy" id="61149"/>
    <lineage>
        <taxon>Eukaryota</taxon>
        <taxon>Viridiplantae</taxon>
        <taxon>Streptophyta</taxon>
        <taxon>Embryophyta</taxon>
        <taxon>Tracheophyta</taxon>
        <taxon>Spermatophyta</taxon>
        <taxon>Magnoliopsida</taxon>
        <taxon>eudicotyledons</taxon>
        <taxon>Gunneridae</taxon>
        <taxon>Pentapetalae</taxon>
        <taxon>rosids</taxon>
        <taxon>fabids</taxon>
        <taxon>Malpighiales</taxon>
        <taxon>Rhizophoraceae</taxon>
        <taxon>Rhizophora</taxon>
    </lineage>
</organism>
<dbReference type="AlphaFoldDB" id="A0A2P2IH97"/>
<dbReference type="EMBL" id="GGEC01000116">
    <property type="protein sequence ID" value="MBW80599.1"/>
    <property type="molecule type" value="Transcribed_RNA"/>
</dbReference>
<protein>
    <submittedName>
        <fullName evidence="1">Uncharacterized protein MANES_01G012400</fullName>
    </submittedName>
</protein>
<evidence type="ECO:0000313" key="1">
    <source>
        <dbReference type="EMBL" id="MBW80599.1"/>
    </source>
</evidence>
<accession>A0A2P2IH97</accession>
<name>A0A2P2IH97_RHIMU</name>
<reference evidence="1" key="1">
    <citation type="submission" date="2018-02" db="EMBL/GenBank/DDBJ databases">
        <title>Rhizophora mucronata_Transcriptome.</title>
        <authorList>
            <person name="Meera S.P."/>
            <person name="Sreeshan A."/>
            <person name="Augustine A."/>
        </authorList>
    </citation>
    <scope>NUCLEOTIDE SEQUENCE</scope>
    <source>
        <tissue evidence="1">Leaf</tissue>
    </source>
</reference>